<protein>
    <recommendedName>
        <fullName evidence="4">HTH araC/xylS-type domain-containing protein</fullName>
    </recommendedName>
</protein>
<evidence type="ECO:0000256" key="1">
    <source>
        <dbReference type="ARBA" id="ARBA00023015"/>
    </source>
</evidence>
<evidence type="ECO:0000313" key="6">
    <source>
        <dbReference type="Proteomes" id="UP000033531"/>
    </source>
</evidence>
<dbReference type="GO" id="GO:0003700">
    <property type="term" value="F:DNA-binding transcription factor activity"/>
    <property type="evidence" value="ECO:0007669"/>
    <property type="project" value="InterPro"/>
</dbReference>
<gene>
    <name evidence="5" type="ORF">JF74_01710</name>
</gene>
<dbReference type="PROSITE" id="PS01124">
    <property type="entry name" value="HTH_ARAC_FAMILY_2"/>
    <property type="match status" value="1"/>
</dbReference>
<name>A0A0F4LJT0_9LACO</name>
<organism evidence="5 6">
    <name type="scientific">Lactobacillus melliventris</name>
    <dbReference type="NCBI Taxonomy" id="1218507"/>
    <lineage>
        <taxon>Bacteria</taxon>
        <taxon>Bacillati</taxon>
        <taxon>Bacillota</taxon>
        <taxon>Bacilli</taxon>
        <taxon>Lactobacillales</taxon>
        <taxon>Lactobacillaceae</taxon>
        <taxon>Lactobacillus</taxon>
    </lineage>
</organism>
<dbReference type="RefSeq" id="WP_046324130.1">
    <property type="nucleotide sequence ID" value="NZ_JBHTMT010000010.1"/>
</dbReference>
<evidence type="ECO:0000313" key="5">
    <source>
        <dbReference type="EMBL" id="KJY58499.1"/>
    </source>
</evidence>
<dbReference type="HOGENOM" id="CLU_000445_88_0_9"/>
<dbReference type="PANTHER" id="PTHR43280">
    <property type="entry name" value="ARAC-FAMILY TRANSCRIPTIONAL REGULATOR"/>
    <property type="match status" value="1"/>
</dbReference>
<evidence type="ECO:0000256" key="2">
    <source>
        <dbReference type="ARBA" id="ARBA00023125"/>
    </source>
</evidence>
<dbReference type="Proteomes" id="UP000033531">
    <property type="component" value="Unassembled WGS sequence"/>
</dbReference>
<keyword evidence="1" id="KW-0805">Transcription regulation</keyword>
<proteinExistence type="predicted"/>
<dbReference type="SUPFAM" id="SSF46689">
    <property type="entry name" value="Homeodomain-like"/>
    <property type="match status" value="1"/>
</dbReference>
<dbReference type="PANTHER" id="PTHR43280:SF28">
    <property type="entry name" value="HTH-TYPE TRANSCRIPTIONAL ACTIVATOR RHAS"/>
    <property type="match status" value="1"/>
</dbReference>
<keyword evidence="3" id="KW-0804">Transcription</keyword>
<evidence type="ECO:0000256" key="3">
    <source>
        <dbReference type="ARBA" id="ARBA00023163"/>
    </source>
</evidence>
<dbReference type="AlphaFoldDB" id="A0A0F4LJT0"/>
<dbReference type="InterPro" id="IPR018060">
    <property type="entry name" value="HTH_AraC"/>
</dbReference>
<dbReference type="InterPro" id="IPR009057">
    <property type="entry name" value="Homeodomain-like_sf"/>
</dbReference>
<dbReference type="EMBL" id="JXLI01000004">
    <property type="protein sequence ID" value="KJY58499.1"/>
    <property type="molecule type" value="Genomic_DNA"/>
</dbReference>
<dbReference type="Gene3D" id="1.10.10.60">
    <property type="entry name" value="Homeodomain-like"/>
    <property type="match status" value="2"/>
</dbReference>
<dbReference type="STRING" id="1218507.JF74_01710"/>
<comment type="caution">
    <text evidence="5">The sequence shown here is derived from an EMBL/GenBank/DDBJ whole genome shotgun (WGS) entry which is preliminary data.</text>
</comment>
<evidence type="ECO:0000259" key="4">
    <source>
        <dbReference type="PROSITE" id="PS01124"/>
    </source>
</evidence>
<reference evidence="5 6" key="1">
    <citation type="submission" date="2015-01" db="EMBL/GenBank/DDBJ databases">
        <title>Comparative genomics of the lactic acid bacteria isolated from the honey bee gut.</title>
        <authorList>
            <person name="Ellegaard K.M."/>
            <person name="Tamarit D."/>
            <person name="Javelind E."/>
            <person name="Olofsson T."/>
            <person name="Andersson S.G."/>
            <person name="Vasquez A."/>
        </authorList>
    </citation>
    <scope>NUCLEOTIDE SEQUENCE [LARGE SCALE GENOMIC DNA]</scope>
    <source>
        <strain evidence="5 6">Hma8</strain>
    </source>
</reference>
<keyword evidence="2" id="KW-0238">DNA-binding</keyword>
<dbReference type="PATRIC" id="fig|1218507.3.peg.331"/>
<dbReference type="GO" id="GO:0043565">
    <property type="term" value="F:sequence-specific DNA binding"/>
    <property type="evidence" value="ECO:0007669"/>
    <property type="project" value="InterPro"/>
</dbReference>
<sequence length="312" mass="35958">MAAVKLEQYLASIIDAARSDTNEVKIKPGNSNFDLFIAFLENRNTGIHRYQTTGLTILYEAKGSTKVRINSQNFMLNDGNIIFLQKKSNYEILKPGSKDILVKLEFDPNIDIRNFFDNLTVMNNYEKKLLKKINTTFEQKRLLGLNGTLMSESAHLLKKIINEYLNHDLFTRNAIMAELTLLFVSAVRKQNLTSTPATSHQFAQTDLEKYIDAHFTNITLNDAAKHFGFNPNYFSSLVKQKTGKSFVEHVDERRMLEARSLLARPDISVKEIITRVGYSGKSFFYKKFSEYYHETPVQMRAELFRQANINLK</sequence>
<accession>A0A0F4LJT0</accession>
<dbReference type="OrthoDB" id="9816335at2"/>
<dbReference type="Pfam" id="PF12833">
    <property type="entry name" value="HTH_18"/>
    <property type="match status" value="1"/>
</dbReference>
<dbReference type="SMART" id="SM00342">
    <property type="entry name" value="HTH_ARAC"/>
    <property type="match status" value="1"/>
</dbReference>
<feature type="domain" description="HTH araC/xylS-type" evidence="4">
    <location>
        <begin position="205"/>
        <end position="302"/>
    </location>
</feature>